<dbReference type="AlphaFoldDB" id="A0A131YHT7"/>
<dbReference type="EMBL" id="GEDV01010452">
    <property type="protein sequence ID" value="JAP78105.1"/>
    <property type="molecule type" value="Transcribed_RNA"/>
</dbReference>
<keyword evidence="1" id="KW-0732">Signal</keyword>
<proteinExistence type="predicted"/>
<accession>A0A131YHT7</accession>
<protein>
    <submittedName>
        <fullName evidence="2">8.9 kDa family member</fullName>
    </submittedName>
</protein>
<evidence type="ECO:0000313" key="2">
    <source>
        <dbReference type="EMBL" id="JAP78105.1"/>
    </source>
</evidence>
<organism evidence="2">
    <name type="scientific">Rhipicephalus appendiculatus</name>
    <name type="common">Brown ear tick</name>
    <dbReference type="NCBI Taxonomy" id="34631"/>
    <lineage>
        <taxon>Eukaryota</taxon>
        <taxon>Metazoa</taxon>
        <taxon>Ecdysozoa</taxon>
        <taxon>Arthropoda</taxon>
        <taxon>Chelicerata</taxon>
        <taxon>Arachnida</taxon>
        <taxon>Acari</taxon>
        <taxon>Parasitiformes</taxon>
        <taxon>Ixodida</taxon>
        <taxon>Ixodoidea</taxon>
        <taxon>Ixodidae</taxon>
        <taxon>Rhipicephalinae</taxon>
        <taxon>Rhipicephalus</taxon>
        <taxon>Rhipicephalus</taxon>
    </lineage>
</organism>
<feature type="signal peptide" evidence="1">
    <location>
        <begin position="1"/>
        <end position="18"/>
    </location>
</feature>
<evidence type="ECO:0000256" key="1">
    <source>
        <dbReference type="SAM" id="SignalP"/>
    </source>
</evidence>
<reference evidence="2" key="1">
    <citation type="journal article" date="2016" name="Ticks Tick Borne Dis.">
        <title>De novo assembly and annotation of the salivary gland transcriptome of Rhipicephalus appendiculatus male and female ticks during blood feeding.</title>
        <authorList>
            <person name="de Castro M.H."/>
            <person name="de Klerk D."/>
            <person name="Pienaar R."/>
            <person name="Latif A.A."/>
            <person name="Rees D.J."/>
            <person name="Mans B.J."/>
        </authorList>
    </citation>
    <scope>NUCLEOTIDE SEQUENCE</scope>
    <source>
        <tissue evidence="2">Salivary glands</tissue>
    </source>
</reference>
<name>A0A131YHT7_RHIAP</name>
<sequence>MWLTLLITIIAAHSFITADVTEVRVPVQLDNRGWCKYRDVTLRPNEPATYEWPCERLTCRGTKGDYSGDMMIAGCPPPADAVAGTRPDKWPGCCNRTHFRIGETPS</sequence>
<feature type="chain" id="PRO_5007285252" evidence="1">
    <location>
        <begin position="19"/>
        <end position="106"/>
    </location>
</feature>